<dbReference type="InterPro" id="IPR023506">
    <property type="entry name" value="Trans-aconitate_MeTrfase"/>
</dbReference>
<reference evidence="7 8" key="1">
    <citation type="journal article" date="2015" name="Int. J. Syst. Evol. Microbiol.">
        <title>Streptomyces gilvifuscus sp. nov., an actinomycete that produces antibacterial compounds isolated from soil.</title>
        <authorList>
            <person name="Nguyen T.M."/>
            <person name="Kim J."/>
        </authorList>
    </citation>
    <scope>NUCLEOTIDE SEQUENCE [LARGE SCALE GENOMIC DNA]</scope>
    <source>
        <strain evidence="7 8">T113</strain>
    </source>
</reference>
<dbReference type="RefSeq" id="WP_272177641.1">
    <property type="nucleotide sequence ID" value="NZ_JAQOSK010000015.1"/>
</dbReference>
<evidence type="ECO:0000313" key="8">
    <source>
        <dbReference type="Proteomes" id="UP001221328"/>
    </source>
</evidence>
<comment type="caution">
    <text evidence="7">The sequence shown here is derived from an EMBL/GenBank/DDBJ whole genome shotgun (WGS) entry which is preliminary data.</text>
</comment>
<dbReference type="InterPro" id="IPR023149">
    <property type="entry name" value="Trans_acon_MeTrfase_C"/>
</dbReference>
<evidence type="ECO:0000256" key="5">
    <source>
        <dbReference type="HAMAP-Rule" id="MF_00560"/>
    </source>
</evidence>
<dbReference type="EC" id="2.1.1.144" evidence="5"/>
<evidence type="ECO:0000259" key="6">
    <source>
        <dbReference type="Pfam" id="PF13649"/>
    </source>
</evidence>
<accession>A0ABT5G2T1</accession>
<dbReference type="Pfam" id="PF13649">
    <property type="entry name" value="Methyltransf_25"/>
    <property type="match status" value="1"/>
</dbReference>
<keyword evidence="2 5" id="KW-0489">Methyltransferase</keyword>
<name>A0ABT5G2T1_9ACTN</name>
<dbReference type="InterPro" id="IPR041698">
    <property type="entry name" value="Methyltransf_25"/>
</dbReference>
<dbReference type="Proteomes" id="UP001221328">
    <property type="component" value="Unassembled WGS sequence"/>
</dbReference>
<dbReference type="HAMAP" id="MF_00560">
    <property type="entry name" value="Tran_acon_Me_trans"/>
    <property type="match status" value="1"/>
</dbReference>
<dbReference type="NCBIfam" id="NF010703">
    <property type="entry name" value="PRK14103.1"/>
    <property type="match status" value="1"/>
</dbReference>
<sequence length="270" mass="29661">MSSPAWDPAQYLRHADHRARPFADLLARVPDLPSAEPAVADLGCGPGNVTVLLAERWPGAHITGYDNSPEMLDRAVTEHAGATPGGGHLDFAHADVRTWAPARPYDLIVSNATLQWVPGHVERFGEWIAGLRPGGTFAFQVPGNFSAPSHRLMREIARSPRFADHLGDLLRHDDAVLAPEAYLERLTSLGCEADVWETTYLHLLTGEDPVLDWVKGTGLRPVLTALADDPKAREEFLAEYRAALREAYPATVHGTPFPFRRIFAVARKEA</sequence>
<evidence type="ECO:0000256" key="2">
    <source>
        <dbReference type="ARBA" id="ARBA00022603"/>
    </source>
</evidence>
<dbReference type="Gene3D" id="3.40.50.150">
    <property type="entry name" value="Vaccinia Virus protein VP39"/>
    <property type="match status" value="1"/>
</dbReference>
<evidence type="ECO:0000256" key="4">
    <source>
        <dbReference type="ARBA" id="ARBA00022691"/>
    </source>
</evidence>
<dbReference type="PANTHER" id="PTHR43861">
    <property type="entry name" value="TRANS-ACONITATE 2-METHYLTRANSFERASE-RELATED"/>
    <property type="match status" value="1"/>
</dbReference>
<dbReference type="GO" id="GO:0030798">
    <property type="term" value="F:trans-aconitate 2-methyltransferase activity"/>
    <property type="evidence" value="ECO:0007669"/>
    <property type="project" value="UniProtKB-EC"/>
</dbReference>
<keyword evidence="3 5" id="KW-0808">Transferase</keyword>
<dbReference type="PANTHER" id="PTHR43861:SF1">
    <property type="entry name" value="TRANS-ACONITATE 2-METHYLTRANSFERASE"/>
    <property type="match status" value="1"/>
</dbReference>
<dbReference type="EMBL" id="JAQOSK010000015">
    <property type="protein sequence ID" value="MDC2959130.1"/>
    <property type="molecule type" value="Genomic_DNA"/>
</dbReference>
<evidence type="ECO:0000313" key="7">
    <source>
        <dbReference type="EMBL" id="MDC2959130.1"/>
    </source>
</evidence>
<comment type="catalytic activity">
    <reaction evidence="5">
        <text>trans-aconitate + S-adenosyl-L-methionine = (E)-3-(methoxycarbonyl)pent-2-enedioate + S-adenosyl-L-homocysteine</text>
        <dbReference type="Rhea" id="RHEA:14969"/>
        <dbReference type="ChEBI" id="CHEBI:15708"/>
        <dbReference type="ChEBI" id="CHEBI:57470"/>
        <dbReference type="ChEBI" id="CHEBI:57856"/>
        <dbReference type="ChEBI" id="CHEBI:59789"/>
        <dbReference type="EC" id="2.1.1.144"/>
    </reaction>
</comment>
<feature type="domain" description="Methyltransferase" evidence="6">
    <location>
        <begin position="39"/>
        <end position="135"/>
    </location>
</feature>
<evidence type="ECO:0000256" key="3">
    <source>
        <dbReference type="ARBA" id="ARBA00022679"/>
    </source>
</evidence>
<dbReference type="SUPFAM" id="SSF53335">
    <property type="entry name" value="S-adenosyl-L-methionine-dependent methyltransferases"/>
    <property type="match status" value="1"/>
</dbReference>
<protein>
    <recommendedName>
        <fullName evidence="5">Trans-aconitate 2-methyltransferase</fullName>
        <ecNumber evidence="5">2.1.1.144</ecNumber>
    </recommendedName>
</protein>
<dbReference type="CDD" id="cd02440">
    <property type="entry name" value="AdoMet_MTases"/>
    <property type="match status" value="1"/>
</dbReference>
<keyword evidence="8" id="KW-1185">Reference proteome</keyword>
<keyword evidence="1 5" id="KW-0963">Cytoplasm</keyword>
<comment type="similarity">
    <text evidence="5">Belongs to the methyltransferase superfamily. Tam family.</text>
</comment>
<gene>
    <name evidence="5" type="primary">tam</name>
    <name evidence="7" type="ORF">PO587_32320</name>
</gene>
<organism evidence="7 8">
    <name type="scientific">Streptomyces gilvifuscus</name>
    <dbReference type="NCBI Taxonomy" id="1550617"/>
    <lineage>
        <taxon>Bacteria</taxon>
        <taxon>Bacillati</taxon>
        <taxon>Actinomycetota</taxon>
        <taxon>Actinomycetes</taxon>
        <taxon>Kitasatosporales</taxon>
        <taxon>Streptomycetaceae</taxon>
        <taxon>Streptomyces</taxon>
    </lineage>
</organism>
<proteinExistence type="inferred from homology"/>
<comment type="subcellular location">
    <subcellularLocation>
        <location evidence="5">Cytoplasm</location>
    </subcellularLocation>
</comment>
<keyword evidence="4 5" id="KW-0949">S-adenosyl-L-methionine</keyword>
<dbReference type="GO" id="GO:0032259">
    <property type="term" value="P:methylation"/>
    <property type="evidence" value="ECO:0007669"/>
    <property type="project" value="UniProtKB-KW"/>
</dbReference>
<dbReference type="Gene3D" id="1.10.150.290">
    <property type="entry name" value="S-adenosyl-L-methionine-dependent methyltransferases"/>
    <property type="match status" value="1"/>
</dbReference>
<dbReference type="InterPro" id="IPR029063">
    <property type="entry name" value="SAM-dependent_MTases_sf"/>
</dbReference>
<comment type="function">
    <text evidence="5">Catalyzes the S-adenosylmethionine monomethyl esterification of trans-aconitate.</text>
</comment>
<evidence type="ECO:0000256" key="1">
    <source>
        <dbReference type="ARBA" id="ARBA00022490"/>
    </source>
</evidence>